<organism evidence="2 3">
    <name type="scientific">Parvularcula bermudensis (strain ATCC BAA-594 / HTCC2503 / KCTC 12087)</name>
    <dbReference type="NCBI Taxonomy" id="314260"/>
    <lineage>
        <taxon>Bacteria</taxon>
        <taxon>Pseudomonadati</taxon>
        <taxon>Pseudomonadota</taxon>
        <taxon>Alphaproteobacteria</taxon>
        <taxon>Parvularculales</taxon>
        <taxon>Parvularculaceae</taxon>
        <taxon>Parvularcula</taxon>
    </lineage>
</organism>
<reference evidence="3" key="1">
    <citation type="submission" date="2010-08" db="EMBL/GenBank/DDBJ databases">
        <title>Genome sequence of Parvularcula bermudensis HTCC2503.</title>
        <authorList>
            <person name="Kang D.-M."/>
            <person name="Oh H.-M."/>
            <person name="Cho J.-C."/>
        </authorList>
    </citation>
    <scope>NUCLEOTIDE SEQUENCE [LARGE SCALE GENOMIC DNA]</scope>
    <source>
        <strain evidence="3">ATCC BAA-594 / HTCC2503 / KCTC 12087</strain>
    </source>
</reference>
<dbReference type="AlphaFoldDB" id="E0TCD8"/>
<proteinExistence type="predicted"/>
<feature type="compositionally biased region" description="Low complexity" evidence="1">
    <location>
        <begin position="37"/>
        <end position="47"/>
    </location>
</feature>
<evidence type="ECO:0000313" key="3">
    <source>
        <dbReference type="Proteomes" id="UP000001302"/>
    </source>
</evidence>
<dbReference type="KEGG" id="pbr:PB2503_08864"/>
<dbReference type="EMBL" id="CP002156">
    <property type="protein sequence ID" value="ADM09828.1"/>
    <property type="molecule type" value="Genomic_DNA"/>
</dbReference>
<accession>E0TCD8</accession>
<dbReference type="Proteomes" id="UP000001302">
    <property type="component" value="Chromosome"/>
</dbReference>
<feature type="region of interest" description="Disordered" evidence="1">
    <location>
        <begin position="37"/>
        <end position="85"/>
    </location>
</feature>
<evidence type="ECO:0000256" key="1">
    <source>
        <dbReference type="SAM" id="MobiDB-lite"/>
    </source>
</evidence>
<sequence length="85" mass="9159">MVVSLLQFGRVATDVSRTLLLNLDSVKFLFQILRAPAAGAAPPSRKSGSAEDQNQKLDMARRRGAATTPCPDGRRRGAAPSPLRR</sequence>
<keyword evidence="3" id="KW-1185">Reference proteome</keyword>
<name>E0TCD8_PARBH</name>
<dbReference type="HOGENOM" id="CLU_2509642_0_0_5"/>
<protein>
    <submittedName>
        <fullName evidence="2">Uncharacterized protein</fullName>
    </submittedName>
</protein>
<evidence type="ECO:0000313" key="2">
    <source>
        <dbReference type="EMBL" id="ADM09828.1"/>
    </source>
</evidence>
<gene>
    <name evidence="2" type="ordered locus">PB2503_08864</name>
</gene>
<reference evidence="2 3" key="2">
    <citation type="journal article" date="2011" name="J. Bacteriol.">
        <title>Complete genome sequence of strain HTCC2503T of Parvularcula bermudensis, the type species of the order "Parvularculales" in the class Alphaproteobacteria.</title>
        <authorList>
            <person name="Oh H.M."/>
            <person name="Kang I."/>
            <person name="Vergin K.L."/>
            <person name="Kang D."/>
            <person name="Rhee K.H."/>
            <person name="Giovannoni S.J."/>
            <person name="Cho J.C."/>
        </authorList>
    </citation>
    <scope>NUCLEOTIDE SEQUENCE [LARGE SCALE GENOMIC DNA]</scope>
    <source>
        <strain evidence="3">ATCC BAA-594 / HTCC2503 / KCTC 12087</strain>
    </source>
</reference>